<reference evidence="2" key="1">
    <citation type="journal article" date="2019" name="Int. J. Syst. Evol. Microbiol.">
        <title>The Global Catalogue of Microorganisms (GCM) 10K type strain sequencing project: providing services to taxonomists for standard genome sequencing and annotation.</title>
        <authorList>
            <consortium name="The Broad Institute Genomics Platform"/>
            <consortium name="The Broad Institute Genome Sequencing Center for Infectious Disease"/>
            <person name="Wu L."/>
            <person name="Ma J."/>
        </authorList>
    </citation>
    <scope>NUCLEOTIDE SEQUENCE [LARGE SCALE GENOMIC DNA]</scope>
    <source>
        <strain evidence="2">JCM 16112</strain>
    </source>
</reference>
<evidence type="ECO:0000313" key="2">
    <source>
        <dbReference type="Proteomes" id="UP001500469"/>
    </source>
</evidence>
<dbReference type="InterPro" id="IPR026950">
    <property type="entry name" value="Caps_assemb_Wzi"/>
</dbReference>
<protein>
    <recommendedName>
        <fullName evidence="3">Capsule assembly protein Wzi</fullName>
    </recommendedName>
</protein>
<accession>A0ABP3YKG5</accession>
<organism evidence="1 2">
    <name type="scientific">Algoriphagus jejuensis</name>
    <dbReference type="NCBI Taxonomy" id="419934"/>
    <lineage>
        <taxon>Bacteria</taxon>
        <taxon>Pseudomonadati</taxon>
        <taxon>Bacteroidota</taxon>
        <taxon>Cytophagia</taxon>
        <taxon>Cytophagales</taxon>
        <taxon>Cyclobacteriaceae</taxon>
        <taxon>Algoriphagus</taxon>
    </lineage>
</organism>
<name>A0ABP3YKG5_9BACT</name>
<dbReference type="Pfam" id="PF14052">
    <property type="entry name" value="Caps_assemb_Wzi"/>
    <property type="match status" value="1"/>
</dbReference>
<dbReference type="Proteomes" id="UP001500469">
    <property type="component" value="Unassembled WGS sequence"/>
</dbReference>
<keyword evidence="2" id="KW-1185">Reference proteome</keyword>
<evidence type="ECO:0000313" key="1">
    <source>
        <dbReference type="EMBL" id="GAA0880905.1"/>
    </source>
</evidence>
<evidence type="ECO:0008006" key="3">
    <source>
        <dbReference type="Google" id="ProtNLM"/>
    </source>
</evidence>
<sequence>MLSKEKLLFVFLFWLLPWQIHGQIIPAGYPVLEEVARRQNLIDEGFKNYSFALRPVRVSEGNLFFEETAVETDSIEKKVYNPKKWKTADFKILPVMNTSVYNSNRPFGWGNSAMLNGAGWQNLLSFGIFARLSVLQIQISPEFVNSQNSRFQGYGGSFFYSVNFERFRYWNYGDNPEYFGDSYANFVTPGQSFISLNLGKVEAGVGTQNIWWGPGQFTSLIFSNNARGMPHAFLRTSAPVNIGIGHLEGEIIAGRAEDSGLKPSQNSELNNSYFRDFSGDWRYVSGISITYQPSFLKGFFLGFNRTFQQYNENVESTLQGRFPIFESFQKEKFFEDGHSVAYDGLAQDQQVSVFFKFKIPKGKFEFYSEFGKRDHSYNWREFILNPEHARAYLFGFTKLITLSKSKSNEFLQIRGEVIHQSESINRYIRYEVVGSYNATWHTHHQVRGFTNYGEAMGVGIGVGANAQILEIAKVNNLNKLGLLFQRIENHQDFYYGAFGDNPERQPWIDFSLGLLWDQQWNRFIVSSKVQFIKGRNYQWQTDSSTSVDFPSGENLNSFSAQVSLIYSLYKR</sequence>
<dbReference type="InterPro" id="IPR038636">
    <property type="entry name" value="Wzi_sf"/>
</dbReference>
<gene>
    <name evidence="1" type="ORF">GCM10009119_38750</name>
</gene>
<proteinExistence type="predicted"/>
<comment type="caution">
    <text evidence="1">The sequence shown here is derived from an EMBL/GenBank/DDBJ whole genome shotgun (WGS) entry which is preliminary data.</text>
</comment>
<dbReference type="EMBL" id="BAAAFI010000047">
    <property type="protein sequence ID" value="GAA0880905.1"/>
    <property type="molecule type" value="Genomic_DNA"/>
</dbReference>
<dbReference type="Gene3D" id="2.40.160.130">
    <property type="entry name" value="Capsule assembly protein Wzi"/>
    <property type="match status" value="1"/>
</dbReference>
<dbReference type="RefSeq" id="WP_343854490.1">
    <property type="nucleotide sequence ID" value="NZ_BAAAFI010000047.1"/>
</dbReference>